<name>A0A4Y2RY36_ARAVE</name>
<reference evidence="1 2" key="1">
    <citation type="journal article" date="2019" name="Sci. Rep.">
        <title>Orb-weaving spider Araneus ventricosus genome elucidates the spidroin gene catalogue.</title>
        <authorList>
            <person name="Kono N."/>
            <person name="Nakamura H."/>
            <person name="Ohtoshi R."/>
            <person name="Moran D.A.P."/>
            <person name="Shinohara A."/>
            <person name="Yoshida Y."/>
            <person name="Fujiwara M."/>
            <person name="Mori M."/>
            <person name="Tomita M."/>
            <person name="Arakawa K."/>
        </authorList>
    </citation>
    <scope>NUCLEOTIDE SEQUENCE [LARGE SCALE GENOMIC DNA]</scope>
</reference>
<evidence type="ECO:0000313" key="1">
    <source>
        <dbReference type="EMBL" id="GBN80286.1"/>
    </source>
</evidence>
<dbReference type="EMBL" id="BGPR01018845">
    <property type="protein sequence ID" value="GBN80286.1"/>
    <property type="molecule type" value="Genomic_DNA"/>
</dbReference>
<proteinExistence type="predicted"/>
<keyword evidence="2" id="KW-1185">Reference proteome</keyword>
<comment type="caution">
    <text evidence="1">The sequence shown here is derived from an EMBL/GenBank/DDBJ whole genome shotgun (WGS) entry which is preliminary data.</text>
</comment>
<organism evidence="1 2">
    <name type="scientific">Araneus ventricosus</name>
    <name type="common">Orbweaver spider</name>
    <name type="synonym">Epeira ventricosa</name>
    <dbReference type="NCBI Taxonomy" id="182803"/>
    <lineage>
        <taxon>Eukaryota</taxon>
        <taxon>Metazoa</taxon>
        <taxon>Ecdysozoa</taxon>
        <taxon>Arthropoda</taxon>
        <taxon>Chelicerata</taxon>
        <taxon>Arachnida</taxon>
        <taxon>Araneae</taxon>
        <taxon>Araneomorphae</taxon>
        <taxon>Entelegynae</taxon>
        <taxon>Araneoidea</taxon>
        <taxon>Araneidae</taxon>
        <taxon>Araneus</taxon>
    </lineage>
</organism>
<gene>
    <name evidence="1" type="ORF">AVEN_84117_1</name>
</gene>
<sequence>MALQRHLASNSDMFLFQKRYEIRKKSHHKVVQTIRFITKKSFCAQKDINQKHKTQDLFDRVEQTAFLLKPRLIHIHMSKMVSPASIHILTLAALPMYIVQHDGSLLAKVIASNSTSGYTPATSHRVWWLRRMASLRSPDLNPLYFFCGISIKELRYATPPPTLTKL</sequence>
<protein>
    <submittedName>
        <fullName evidence="1">Uncharacterized protein</fullName>
    </submittedName>
</protein>
<evidence type="ECO:0000313" key="2">
    <source>
        <dbReference type="Proteomes" id="UP000499080"/>
    </source>
</evidence>
<dbReference type="Proteomes" id="UP000499080">
    <property type="component" value="Unassembled WGS sequence"/>
</dbReference>
<accession>A0A4Y2RY36</accession>
<dbReference type="AlphaFoldDB" id="A0A4Y2RY36"/>